<sequence length="357" mass="40501">MATTNNLIRPLKLTLISTGVLFIAVLLSVSLPQIFNFAASELPNFWSSFRSWLRPPYLYVIINGIIITIAASSRFHHQKQDDSDHHHHAAGINYTARAFAVVLPPHDEVDMRADQFGEHYGPVPLKDVEVLAPATEAAFEVSQPSAEEKVIEAVVNYEEDEKKIGQDELDYVVWTKPTQPPTPPPVRQDSSEISLEYMSSLGEKPPFSARFSHHRRPVRASPEGGKALRVAKPKRRETLESTWKAITEGRHLPLTRHLEKSETWENHSHQINSSTDDPSPPHLPKKSETFNDLTNYSSPLLTPPRPSPAGRLKKEPSLSQDELNRRVEAFINKFNEDMRLQRQQSLQQFMDMINRAS</sequence>
<feature type="transmembrane region" description="Helical" evidence="2">
    <location>
        <begin position="56"/>
        <end position="75"/>
    </location>
</feature>
<organism evidence="4 5">
    <name type="scientific">Nepenthes gracilis</name>
    <name type="common">Slender pitcher plant</name>
    <dbReference type="NCBI Taxonomy" id="150966"/>
    <lineage>
        <taxon>Eukaryota</taxon>
        <taxon>Viridiplantae</taxon>
        <taxon>Streptophyta</taxon>
        <taxon>Embryophyta</taxon>
        <taxon>Tracheophyta</taxon>
        <taxon>Spermatophyta</taxon>
        <taxon>Magnoliopsida</taxon>
        <taxon>eudicotyledons</taxon>
        <taxon>Gunneridae</taxon>
        <taxon>Pentapetalae</taxon>
        <taxon>Caryophyllales</taxon>
        <taxon>Nepenthaceae</taxon>
        <taxon>Nepenthes</taxon>
    </lineage>
</organism>
<keyword evidence="2" id="KW-1133">Transmembrane helix</keyword>
<dbReference type="PANTHER" id="PTHR33098:SF75">
    <property type="entry name" value="DUF4408 DOMAIN PROTEIN"/>
    <property type="match status" value="1"/>
</dbReference>
<dbReference type="Proteomes" id="UP001279734">
    <property type="component" value="Unassembled WGS sequence"/>
</dbReference>
<feature type="region of interest" description="Disordered" evidence="1">
    <location>
        <begin position="262"/>
        <end position="320"/>
    </location>
</feature>
<comment type="caution">
    <text evidence="4">The sequence shown here is derived from an EMBL/GenBank/DDBJ whole genome shotgun (WGS) entry which is preliminary data.</text>
</comment>
<reference evidence="4" key="1">
    <citation type="submission" date="2023-05" db="EMBL/GenBank/DDBJ databases">
        <title>Nepenthes gracilis genome sequencing.</title>
        <authorList>
            <person name="Fukushima K."/>
        </authorList>
    </citation>
    <scope>NUCLEOTIDE SEQUENCE</scope>
    <source>
        <strain evidence="4">SING2019-196</strain>
    </source>
</reference>
<keyword evidence="2" id="KW-0472">Membrane</keyword>
<dbReference type="InterPro" id="IPR025520">
    <property type="entry name" value="DUF4408"/>
</dbReference>
<feature type="region of interest" description="Disordered" evidence="1">
    <location>
        <begin position="206"/>
        <end position="237"/>
    </location>
</feature>
<proteinExistence type="predicted"/>
<dbReference type="Pfam" id="PF05553">
    <property type="entry name" value="DUF761"/>
    <property type="match status" value="1"/>
</dbReference>
<gene>
    <name evidence="4" type="ORF">Nepgr_007238</name>
</gene>
<evidence type="ECO:0000313" key="5">
    <source>
        <dbReference type="Proteomes" id="UP001279734"/>
    </source>
</evidence>
<dbReference type="InterPro" id="IPR008480">
    <property type="entry name" value="DUF761_pln"/>
</dbReference>
<dbReference type="AlphaFoldDB" id="A0AAD3XI40"/>
<evidence type="ECO:0000313" key="4">
    <source>
        <dbReference type="EMBL" id="GMH05398.1"/>
    </source>
</evidence>
<name>A0AAD3XI40_NEPGR</name>
<protein>
    <recommendedName>
        <fullName evidence="3">DUF4408 domain-containing protein</fullName>
    </recommendedName>
</protein>
<evidence type="ECO:0000256" key="2">
    <source>
        <dbReference type="SAM" id="Phobius"/>
    </source>
</evidence>
<keyword evidence="2" id="KW-0812">Transmembrane</keyword>
<accession>A0AAD3XI40</accession>
<feature type="domain" description="DUF4408" evidence="3">
    <location>
        <begin position="43"/>
        <end position="75"/>
    </location>
</feature>
<evidence type="ECO:0000256" key="1">
    <source>
        <dbReference type="SAM" id="MobiDB-lite"/>
    </source>
</evidence>
<dbReference type="EMBL" id="BSYO01000005">
    <property type="protein sequence ID" value="GMH05398.1"/>
    <property type="molecule type" value="Genomic_DNA"/>
</dbReference>
<dbReference type="PANTHER" id="PTHR33098">
    <property type="entry name" value="COTTON FIBER (DUF761)"/>
    <property type="match status" value="1"/>
</dbReference>
<dbReference type="Pfam" id="PF14364">
    <property type="entry name" value="DUF4408"/>
    <property type="match status" value="1"/>
</dbReference>
<evidence type="ECO:0000259" key="3">
    <source>
        <dbReference type="Pfam" id="PF14364"/>
    </source>
</evidence>
<keyword evidence="5" id="KW-1185">Reference proteome</keyword>